<dbReference type="VEuPathDB" id="VectorBase:AMIN010836"/>
<dbReference type="Gene3D" id="3.90.70.130">
    <property type="match status" value="1"/>
</dbReference>
<organism evidence="1 2">
    <name type="scientific">Anopheles minimus</name>
    <dbReference type="NCBI Taxonomy" id="112268"/>
    <lineage>
        <taxon>Eukaryota</taxon>
        <taxon>Metazoa</taxon>
        <taxon>Ecdysozoa</taxon>
        <taxon>Arthropoda</taxon>
        <taxon>Hexapoda</taxon>
        <taxon>Insecta</taxon>
        <taxon>Pterygota</taxon>
        <taxon>Neoptera</taxon>
        <taxon>Endopterygota</taxon>
        <taxon>Diptera</taxon>
        <taxon>Nematocera</taxon>
        <taxon>Culicoidea</taxon>
        <taxon>Culicidae</taxon>
        <taxon>Anophelinae</taxon>
        <taxon>Anopheles</taxon>
    </lineage>
</organism>
<keyword evidence="2" id="KW-1185">Reference proteome</keyword>
<dbReference type="AlphaFoldDB" id="A0A182WKB5"/>
<proteinExistence type="predicted"/>
<accession>A0A182WKB5</accession>
<dbReference type="EnsemblMetazoa" id="AMIN010836-RA">
    <property type="protein sequence ID" value="AMIN010836-PA"/>
    <property type="gene ID" value="AMIN010836"/>
</dbReference>
<reference evidence="1" key="2">
    <citation type="submission" date="2020-05" db="UniProtKB">
        <authorList>
            <consortium name="EnsemblMetazoa"/>
        </authorList>
    </citation>
    <scope>IDENTIFICATION</scope>
    <source>
        <strain evidence="1">MINIMUS1</strain>
    </source>
</reference>
<evidence type="ECO:0000313" key="2">
    <source>
        <dbReference type="Proteomes" id="UP000075920"/>
    </source>
</evidence>
<sequence length="86" mass="9747">MEEKSLLLNVHSNLEPPKPDGNTFLMRGNYHYYHYGCDGFQDMVASQEGTMDSEKKSNKKLNSLLVDIISLLSVMYSGSQLNWDAT</sequence>
<evidence type="ECO:0000313" key="1">
    <source>
        <dbReference type="EnsemblMetazoa" id="AMIN010836-PA"/>
    </source>
</evidence>
<reference evidence="2" key="1">
    <citation type="submission" date="2013-03" db="EMBL/GenBank/DDBJ databases">
        <title>The Genome Sequence of Anopheles minimus MINIMUS1.</title>
        <authorList>
            <consortium name="The Broad Institute Genomics Platform"/>
            <person name="Neafsey D.E."/>
            <person name="Walton C."/>
            <person name="Walker B."/>
            <person name="Young S.K."/>
            <person name="Zeng Q."/>
            <person name="Gargeya S."/>
            <person name="Fitzgerald M."/>
            <person name="Haas B."/>
            <person name="Abouelleil A."/>
            <person name="Allen A.W."/>
            <person name="Alvarado L."/>
            <person name="Arachchi H.M."/>
            <person name="Berlin A.M."/>
            <person name="Chapman S.B."/>
            <person name="Gainer-Dewar J."/>
            <person name="Goldberg J."/>
            <person name="Griggs A."/>
            <person name="Gujja S."/>
            <person name="Hansen M."/>
            <person name="Howarth C."/>
            <person name="Imamovic A."/>
            <person name="Ireland A."/>
            <person name="Larimer J."/>
            <person name="McCowan C."/>
            <person name="Murphy C."/>
            <person name="Pearson M."/>
            <person name="Poon T.W."/>
            <person name="Priest M."/>
            <person name="Roberts A."/>
            <person name="Saif S."/>
            <person name="Shea T."/>
            <person name="Sisk P."/>
            <person name="Sykes S."/>
            <person name="Wortman J."/>
            <person name="Nusbaum C."/>
            <person name="Birren B."/>
        </authorList>
    </citation>
    <scope>NUCLEOTIDE SEQUENCE [LARGE SCALE GENOMIC DNA]</scope>
    <source>
        <strain evidence="2">MINIMUS1</strain>
    </source>
</reference>
<protein>
    <submittedName>
        <fullName evidence="1">Uncharacterized protein</fullName>
    </submittedName>
</protein>
<dbReference type="STRING" id="112268.A0A182WKB5"/>
<dbReference type="Proteomes" id="UP000075920">
    <property type="component" value="Unassembled WGS sequence"/>
</dbReference>
<name>A0A182WKB5_9DIPT</name>